<keyword evidence="2 5" id="KW-0812">Transmembrane</keyword>
<dbReference type="RefSeq" id="XP_002844708.1">
    <property type="nucleotide sequence ID" value="XM_002844662.1"/>
</dbReference>
<evidence type="ECO:0000256" key="4">
    <source>
        <dbReference type="ARBA" id="ARBA00023136"/>
    </source>
</evidence>
<feature type="transmembrane region" description="Helical" evidence="5">
    <location>
        <begin position="144"/>
        <end position="162"/>
    </location>
</feature>
<dbReference type="VEuPathDB" id="FungiDB:MCYG_06672"/>
<organism evidence="7 8">
    <name type="scientific">Arthroderma otae (strain ATCC MYA-4605 / CBS 113480)</name>
    <name type="common">Microsporum canis</name>
    <dbReference type="NCBI Taxonomy" id="554155"/>
    <lineage>
        <taxon>Eukaryota</taxon>
        <taxon>Fungi</taxon>
        <taxon>Dikarya</taxon>
        <taxon>Ascomycota</taxon>
        <taxon>Pezizomycotina</taxon>
        <taxon>Eurotiomycetes</taxon>
        <taxon>Eurotiomycetidae</taxon>
        <taxon>Onygenales</taxon>
        <taxon>Arthrodermataceae</taxon>
        <taxon>Microsporum</taxon>
    </lineage>
</organism>
<keyword evidence="8" id="KW-1185">Reference proteome</keyword>
<feature type="domain" description="MARVEL" evidence="6">
    <location>
        <begin position="27"/>
        <end position="155"/>
    </location>
</feature>
<evidence type="ECO:0000259" key="6">
    <source>
        <dbReference type="Pfam" id="PF01284"/>
    </source>
</evidence>
<dbReference type="PANTHER" id="PTHR42083:SF1">
    <property type="entry name" value="MARVEL DOMAIN-CONTAINING PROTEIN"/>
    <property type="match status" value="1"/>
</dbReference>
<sequence length="187" mass="21079">MFVAGLLLKGIKSRYSTGSIFGTLVECSIRFLQFVFGIAVIGLYAQDVDRARRHGDTQDSRWIYATVVGTLSAISGLVYILMPCAVQRPLSQATFIHLPCFVYDSVLAILWLTQFGIFAKLYITVDDEKDTSLKRMKHSAYVDLINLCFWMITCAWCGIRWWRGNKAGAGGAPRDEKAFDEEHVEHV</sequence>
<evidence type="ECO:0000256" key="2">
    <source>
        <dbReference type="ARBA" id="ARBA00022692"/>
    </source>
</evidence>
<gene>
    <name evidence="7" type="ORF">MCYG_06672</name>
</gene>
<reference evidence="8" key="1">
    <citation type="journal article" date="2012" name="MBio">
        <title>Comparative genome analysis of Trichophyton rubrum and related dermatophytes reveals candidate genes involved in infection.</title>
        <authorList>
            <person name="Martinez D.A."/>
            <person name="Oliver B.G."/>
            <person name="Graeser Y."/>
            <person name="Goldberg J.M."/>
            <person name="Li W."/>
            <person name="Martinez-Rossi N.M."/>
            <person name="Monod M."/>
            <person name="Shelest E."/>
            <person name="Barton R.C."/>
            <person name="Birch E."/>
            <person name="Brakhage A.A."/>
            <person name="Chen Z."/>
            <person name="Gurr S.J."/>
            <person name="Heiman D."/>
            <person name="Heitman J."/>
            <person name="Kosti I."/>
            <person name="Rossi A."/>
            <person name="Saif S."/>
            <person name="Samalova M."/>
            <person name="Saunders C.W."/>
            <person name="Shea T."/>
            <person name="Summerbell R.C."/>
            <person name="Xu J."/>
            <person name="Young S."/>
            <person name="Zeng Q."/>
            <person name="Birren B.W."/>
            <person name="Cuomo C.A."/>
            <person name="White T.C."/>
        </authorList>
    </citation>
    <scope>NUCLEOTIDE SEQUENCE [LARGE SCALE GENOMIC DNA]</scope>
    <source>
        <strain evidence="8">ATCC MYA-4605 / CBS 113480</strain>
    </source>
</reference>
<dbReference type="EMBL" id="DS995706">
    <property type="protein sequence ID" value="EEQ33853.1"/>
    <property type="molecule type" value="Genomic_DNA"/>
</dbReference>
<evidence type="ECO:0000256" key="5">
    <source>
        <dbReference type="SAM" id="Phobius"/>
    </source>
</evidence>
<dbReference type="AlphaFoldDB" id="C5FVB9"/>
<dbReference type="Proteomes" id="UP000002035">
    <property type="component" value="Unassembled WGS sequence"/>
</dbReference>
<evidence type="ECO:0000256" key="3">
    <source>
        <dbReference type="ARBA" id="ARBA00022989"/>
    </source>
</evidence>
<keyword evidence="3 5" id="KW-1133">Transmembrane helix</keyword>
<name>C5FVB9_ARTOC</name>
<dbReference type="OMA" id="CIRFLQF"/>
<dbReference type="Pfam" id="PF01284">
    <property type="entry name" value="MARVEL"/>
    <property type="match status" value="1"/>
</dbReference>
<dbReference type="HOGENOM" id="CLU_096567_2_0_1"/>
<evidence type="ECO:0000256" key="1">
    <source>
        <dbReference type="ARBA" id="ARBA00004141"/>
    </source>
</evidence>
<feature type="transmembrane region" description="Helical" evidence="5">
    <location>
        <begin position="20"/>
        <end position="41"/>
    </location>
</feature>
<proteinExistence type="predicted"/>
<dbReference type="eggNOG" id="ENOG502SARD">
    <property type="taxonomic scope" value="Eukaryota"/>
</dbReference>
<dbReference type="OrthoDB" id="5363290at2759"/>
<keyword evidence="4 5" id="KW-0472">Membrane</keyword>
<accession>C5FVB9</accession>
<feature type="transmembrane region" description="Helical" evidence="5">
    <location>
        <begin position="62"/>
        <end position="81"/>
    </location>
</feature>
<dbReference type="GO" id="GO:0016020">
    <property type="term" value="C:membrane"/>
    <property type="evidence" value="ECO:0007669"/>
    <property type="project" value="UniProtKB-SubCell"/>
</dbReference>
<comment type="subcellular location">
    <subcellularLocation>
        <location evidence="1">Membrane</location>
        <topology evidence="1">Multi-pass membrane protein</topology>
    </subcellularLocation>
</comment>
<protein>
    <recommendedName>
        <fullName evidence="6">MARVEL domain-containing protein</fullName>
    </recommendedName>
</protein>
<evidence type="ECO:0000313" key="7">
    <source>
        <dbReference type="EMBL" id="EEQ33853.1"/>
    </source>
</evidence>
<dbReference type="PANTHER" id="PTHR42083">
    <property type="entry name" value="MARVEL DOMAIN-CONTAINING PROTEIN"/>
    <property type="match status" value="1"/>
</dbReference>
<dbReference type="InterPro" id="IPR008253">
    <property type="entry name" value="Marvel"/>
</dbReference>
<evidence type="ECO:0000313" key="8">
    <source>
        <dbReference type="Proteomes" id="UP000002035"/>
    </source>
</evidence>
<dbReference type="GeneID" id="9227106"/>
<feature type="transmembrane region" description="Helical" evidence="5">
    <location>
        <begin position="101"/>
        <end position="123"/>
    </location>
</feature>